<feature type="transmembrane region" description="Helical" evidence="1">
    <location>
        <begin position="50"/>
        <end position="68"/>
    </location>
</feature>
<protein>
    <submittedName>
        <fullName evidence="2">Uncharacterized protein</fullName>
    </submittedName>
</protein>
<dbReference type="RefSeq" id="WP_143060807.1">
    <property type="nucleotide sequence ID" value="NZ_FNSO01000004.1"/>
</dbReference>
<feature type="transmembrane region" description="Helical" evidence="1">
    <location>
        <begin position="21"/>
        <end position="38"/>
    </location>
</feature>
<dbReference type="AlphaFoldDB" id="A0A1H5DAZ9"/>
<keyword evidence="1" id="KW-0472">Membrane</keyword>
<keyword evidence="3" id="KW-1185">Reference proteome</keyword>
<accession>A0A1H5DAZ9</accession>
<name>A0A1H5DAZ9_9PSEU</name>
<dbReference type="OrthoDB" id="1111222at2"/>
<keyword evidence="1" id="KW-1133">Transmembrane helix</keyword>
<proteinExistence type="predicted"/>
<dbReference type="Proteomes" id="UP000199622">
    <property type="component" value="Unassembled WGS sequence"/>
</dbReference>
<reference evidence="3" key="1">
    <citation type="submission" date="2016-10" db="EMBL/GenBank/DDBJ databases">
        <authorList>
            <person name="Varghese N."/>
            <person name="Submissions S."/>
        </authorList>
    </citation>
    <scope>NUCLEOTIDE SEQUENCE [LARGE SCALE GENOMIC DNA]</scope>
    <source>
        <strain evidence="3">DSM 44544</strain>
    </source>
</reference>
<evidence type="ECO:0000256" key="1">
    <source>
        <dbReference type="SAM" id="Phobius"/>
    </source>
</evidence>
<sequence length="438" mass="49471">MGADRPPRSILGDVKETRSSLSELLSLAVIAALGINLVSGTLSSFLGDKVSVILGSALVGLVTAYVVAKKLKKRALYERVNAVFLTIDEFEESAARRPEVDDVDNQEYENGYHRVSSIPGYGFSEEFRRLTRSLFAENQALHAQWKKEPFRLVRRKISRNESNAEGVDARGREKRTVKISRVRMEVPNNASVKLVKEVVEFMLLQRLSSHLRDYFGNADRFKKQDLVDMERNDVPAVLLSNRAFALFTGDVRDRVGFDPLDGVDGDEDEAEVFMIQSGSYYYSRFELTLPKGSKVERIDTGHVRIFNKSMSLELEVDFHATNASLPLNFSAGYLGSLQDDGKITAWRVSVHIRASVRSRIIAYGKKHAYHAWLDSIIESFRRDLDFDAFKEEISWMNANATMRAIAALMNRRARAESKKPELKVIQSKVSERGASDFT</sequence>
<gene>
    <name evidence="2" type="ORF">SAMN04489727_9263</name>
</gene>
<evidence type="ECO:0000313" key="2">
    <source>
        <dbReference type="EMBL" id="SED76006.1"/>
    </source>
</evidence>
<evidence type="ECO:0000313" key="3">
    <source>
        <dbReference type="Proteomes" id="UP000199622"/>
    </source>
</evidence>
<keyword evidence="1" id="KW-0812">Transmembrane</keyword>
<dbReference type="EMBL" id="FNSO01000004">
    <property type="protein sequence ID" value="SED76006.1"/>
    <property type="molecule type" value="Genomic_DNA"/>
</dbReference>
<organism evidence="2 3">
    <name type="scientific">Amycolatopsis tolypomycina</name>
    <dbReference type="NCBI Taxonomy" id="208445"/>
    <lineage>
        <taxon>Bacteria</taxon>
        <taxon>Bacillati</taxon>
        <taxon>Actinomycetota</taxon>
        <taxon>Actinomycetes</taxon>
        <taxon>Pseudonocardiales</taxon>
        <taxon>Pseudonocardiaceae</taxon>
        <taxon>Amycolatopsis</taxon>
    </lineage>
</organism>